<dbReference type="InterPro" id="IPR051081">
    <property type="entry name" value="HTH_MetalResp_TranReg"/>
</dbReference>
<sequence length="361" mass="39044">MSVVIVLDGAARNRFTVTVSPFAELAACLHVLTEHAHHPGRAAWAREVTGAAPPAFRAGLRRFAPLWTALRWRGFYPGLDTAAPPGHGTPLAALPLDRFAELTAYTCASGYHGFAFGRVLHDPAQAAALRRIASGLGEPHPRLAEDLLREPRALRADVAAFVDLCRRVFFDALWADTEPLLALAAHRVRQRLADEGPAAALVSLSPSTARVTSGAGGGPERVVLDKVHHAVVSPARTPVVLIPTLYGAPHLLVKNEPGLTPVVHFPVEAPDVGVTLARSRMLALTDPRRVRLCRLIARQAMTTADLAARLAMTRPQVSRHLRVLRDLGLVRVERNGRYVHYGLDLAAVERIGRDAAVALQY</sequence>
<keyword evidence="1" id="KW-0805">Transcription regulation</keyword>
<evidence type="ECO:0000259" key="4">
    <source>
        <dbReference type="PROSITE" id="PS50987"/>
    </source>
</evidence>
<dbReference type="PANTHER" id="PTHR33154">
    <property type="entry name" value="TRANSCRIPTIONAL REGULATOR, ARSR FAMILY"/>
    <property type="match status" value="1"/>
</dbReference>
<dbReference type="InterPro" id="IPR045981">
    <property type="entry name" value="DUF5937"/>
</dbReference>
<dbReference type="InterPro" id="IPR036388">
    <property type="entry name" value="WH-like_DNA-bd_sf"/>
</dbReference>
<dbReference type="InterPro" id="IPR036390">
    <property type="entry name" value="WH_DNA-bd_sf"/>
</dbReference>
<evidence type="ECO:0000256" key="3">
    <source>
        <dbReference type="ARBA" id="ARBA00023163"/>
    </source>
</evidence>
<evidence type="ECO:0000313" key="6">
    <source>
        <dbReference type="Proteomes" id="UP000646776"/>
    </source>
</evidence>
<dbReference type="Proteomes" id="UP000646776">
    <property type="component" value="Unassembled WGS sequence"/>
</dbReference>
<gene>
    <name evidence="5" type="ORF">GCM10010226_03630</name>
</gene>
<reference evidence="5" key="1">
    <citation type="journal article" date="2014" name="Int. J. Syst. Evol. Microbiol.">
        <title>Complete genome sequence of Corynebacterium casei LMG S-19264T (=DSM 44701T), isolated from a smear-ripened cheese.</title>
        <authorList>
            <consortium name="US DOE Joint Genome Institute (JGI-PGF)"/>
            <person name="Walter F."/>
            <person name="Albersmeier A."/>
            <person name="Kalinowski J."/>
            <person name="Ruckert C."/>
        </authorList>
    </citation>
    <scope>NUCLEOTIDE SEQUENCE</scope>
    <source>
        <strain evidence="5">JCM 4125</strain>
    </source>
</reference>
<dbReference type="Pfam" id="PF19361">
    <property type="entry name" value="DUF5937"/>
    <property type="match status" value="1"/>
</dbReference>
<organism evidence="5 6">
    <name type="scientific">Streptomyces phaeofaciens</name>
    <dbReference type="NCBI Taxonomy" id="68254"/>
    <lineage>
        <taxon>Bacteria</taxon>
        <taxon>Bacillati</taxon>
        <taxon>Actinomycetota</taxon>
        <taxon>Actinomycetes</taxon>
        <taxon>Kitasatosporales</taxon>
        <taxon>Streptomycetaceae</taxon>
        <taxon>Streptomyces</taxon>
    </lineage>
</organism>
<dbReference type="InterPro" id="IPR001845">
    <property type="entry name" value="HTH_ArsR_DNA-bd_dom"/>
</dbReference>
<dbReference type="NCBIfam" id="NF033788">
    <property type="entry name" value="HTH_metalloreg"/>
    <property type="match status" value="1"/>
</dbReference>
<reference evidence="5" key="2">
    <citation type="submission" date="2020-09" db="EMBL/GenBank/DDBJ databases">
        <authorList>
            <person name="Sun Q."/>
            <person name="Ohkuma M."/>
        </authorList>
    </citation>
    <scope>NUCLEOTIDE SEQUENCE</scope>
    <source>
        <strain evidence="5">JCM 4125</strain>
    </source>
</reference>
<dbReference type="InterPro" id="IPR012318">
    <property type="entry name" value="HTH_CRP"/>
</dbReference>
<dbReference type="SMART" id="SM00419">
    <property type="entry name" value="HTH_CRP"/>
    <property type="match status" value="1"/>
</dbReference>
<evidence type="ECO:0000256" key="1">
    <source>
        <dbReference type="ARBA" id="ARBA00023015"/>
    </source>
</evidence>
<dbReference type="RefSeq" id="WP_189706695.1">
    <property type="nucleotide sequence ID" value="NZ_BMSA01000001.1"/>
</dbReference>
<dbReference type="AlphaFoldDB" id="A0A918H3A2"/>
<dbReference type="Gene3D" id="1.10.10.10">
    <property type="entry name" value="Winged helix-like DNA-binding domain superfamily/Winged helix DNA-binding domain"/>
    <property type="match status" value="1"/>
</dbReference>
<evidence type="ECO:0000256" key="2">
    <source>
        <dbReference type="ARBA" id="ARBA00023125"/>
    </source>
</evidence>
<dbReference type="InterPro" id="IPR011991">
    <property type="entry name" value="ArsR-like_HTH"/>
</dbReference>
<evidence type="ECO:0000313" key="5">
    <source>
        <dbReference type="EMBL" id="GGT30952.1"/>
    </source>
</evidence>
<dbReference type="PROSITE" id="PS50987">
    <property type="entry name" value="HTH_ARSR_2"/>
    <property type="match status" value="1"/>
</dbReference>
<protein>
    <recommendedName>
        <fullName evidence="4">HTH arsR-type domain-containing protein</fullName>
    </recommendedName>
</protein>
<keyword evidence="3" id="KW-0804">Transcription</keyword>
<dbReference type="GO" id="GO:0003677">
    <property type="term" value="F:DNA binding"/>
    <property type="evidence" value="ECO:0007669"/>
    <property type="project" value="UniProtKB-KW"/>
</dbReference>
<dbReference type="SUPFAM" id="SSF46785">
    <property type="entry name" value="Winged helix' DNA-binding domain"/>
    <property type="match status" value="1"/>
</dbReference>
<keyword evidence="6" id="KW-1185">Reference proteome</keyword>
<dbReference type="SMART" id="SM00418">
    <property type="entry name" value="HTH_ARSR"/>
    <property type="match status" value="1"/>
</dbReference>
<dbReference type="PANTHER" id="PTHR33154:SF33">
    <property type="entry name" value="TRANSCRIPTIONAL REPRESSOR SDPR"/>
    <property type="match status" value="1"/>
</dbReference>
<dbReference type="GO" id="GO:0003700">
    <property type="term" value="F:DNA-binding transcription factor activity"/>
    <property type="evidence" value="ECO:0007669"/>
    <property type="project" value="InterPro"/>
</dbReference>
<name>A0A918H3A2_9ACTN</name>
<comment type="caution">
    <text evidence="5">The sequence shown here is derived from an EMBL/GenBank/DDBJ whole genome shotgun (WGS) entry which is preliminary data.</text>
</comment>
<feature type="domain" description="HTH arsR-type" evidence="4">
    <location>
        <begin position="269"/>
        <end position="361"/>
    </location>
</feature>
<keyword evidence="2" id="KW-0238">DNA-binding</keyword>
<dbReference type="CDD" id="cd00090">
    <property type="entry name" value="HTH_ARSR"/>
    <property type="match status" value="1"/>
</dbReference>
<dbReference type="PRINTS" id="PR00778">
    <property type="entry name" value="HTHARSR"/>
</dbReference>
<dbReference type="EMBL" id="BMSA01000001">
    <property type="protein sequence ID" value="GGT30952.1"/>
    <property type="molecule type" value="Genomic_DNA"/>
</dbReference>
<dbReference type="Pfam" id="PF01022">
    <property type="entry name" value="HTH_5"/>
    <property type="match status" value="1"/>
</dbReference>
<accession>A0A918H3A2</accession>
<proteinExistence type="predicted"/>